<dbReference type="InterPro" id="IPR055375">
    <property type="entry name" value="Ribophorin_II_2nd"/>
</dbReference>
<dbReference type="Proteomes" id="UP000694941">
    <property type="component" value="Unplaced"/>
</dbReference>
<evidence type="ECO:0000256" key="5">
    <source>
        <dbReference type="ARBA" id="ARBA00017612"/>
    </source>
</evidence>
<dbReference type="InterPro" id="IPR055374">
    <property type="entry name" value="Ribophorin_II_3rd"/>
</dbReference>
<gene>
    <name evidence="18" type="primary">LOC106461237</name>
</gene>
<evidence type="ECO:0000256" key="4">
    <source>
        <dbReference type="ARBA" id="ARBA00009038"/>
    </source>
</evidence>
<dbReference type="InterPro" id="IPR056790">
    <property type="entry name" value="Ribophorin_II_C"/>
</dbReference>
<dbReference type="RefSeq" id="XP_013776497.1">
    <property type="nucleotide sequence ID" value="XM_013921043.2"/>
</dbReference>
<evidence type="ECO:0000256" key="7">
    <source>
        <dbReference type="ARBA" id="ARBA00022729"/>
    </source>
</evidence>
<evidence type="ECO:0000256" key="9">
    <source>
        <dbReference type="ARBA" id="ARBA00022989"/>
    </source>
</evidence>
<accession>A0ABM1B7Q7</accession>
<dbReference type="Pfam" id="PF23861">
    <property type="entry name" value="Ribophorin_II_2nd"/>
    <property type="match status" value="1"/>
</dbReference>
<feature type="domain" description="Ribophorin II C-terminal" evidence="16">
    <location>
        <begin position="532"/>
        <end position="629"/>
    </location>
</feature>
<dbReference type="GeneID" id="106461237"/>
<evidence type="ECO:0000256" key="3">
    <source>
        <dbReference type="ARBA" id="ARBA00004922"/>
    </source>
</evidence>
<feature type="signal peptide" evidence="12">
    <location>
        <begin position="1"/>
        <end position="19"/>
    </location>
</feature>
<dbReference type="Pfam" id="PF25147">
    <property type="entry name" value="Ribophorin_II_C"/>
    <property type="match status" value="1"/>
</dbReference>
<dbReference type="Pfam" id="PF23860">
    <property type="entry name" value="Ribophorin_II_3rd"/>
    <property type="match status" value="1"/>
</dbReference>
<feature type="domain" description="Ribophorin II third" evidence="14">
    <location>
        <begin position="379"/>
        <end position="506"/>
    </location>
</feature>
<keyword evidence="10 12" id="KW-0472">Membrane</keyword>
<keyword evidence="17" id="KW-1185">Reference proteome</keyword>
<feature type="domain" description="Ribophorin II second" evidence="15">
    <location>
        <begin position="267"/>
        <end position="372"/>
    </location>
</feature>
<comment type="pathway">
    <text evidence="3 12">Protein modification; protein glycosylation.</text>
</comment>
<feature type="chain" id="PRO_5045008715" description="Dolichyl-diphosphooligosaccharide--protein glycosyltransferase subunit 2" evidence="12">
    <location>
        <begin position="20"/>
        <end position="631"/>
    </location>
</feature>
<evidence type="ECO:0000259" key="13">
    <source>
        <dbReference type="Pfam" id="PF05817"/>
    </source>
</evidence>
<feature type="domain" description="Ribophorin II N-terminal" evidence="13">
    <location>
        <begin position="26"/>
        <end position="259"/>
    </location>
</feature>
<comment type="subcellular location">
    <subcellularLocation>
        <location evidence="2 12">Endoplasmic reticulum membrane</location>
        <topology evidence="2 12">Multi-pass membrane protein</topology>
    </subcellularLocation>
</comment>
<evidence type="ECO:0000256" key="11">
    <source>
        <dbReference type="ARBA" id="ARBA00046750"/>
    </source>
</evidence>
<proteinExistence type="inferred from homology"/>
<evidence type="ECO:0000313" key="17">
    <source>
        <dbReference type="Proteomes" id="UP000694941"/>
    </source>
</evidence>
<dbReference type="PANTHER" id="PTHR12640">
    <property type="entry name" value="RIBOPHORIN II"/>
    <property type="match status" value="1"/>
</dbReference>
<evidence type="ECO:0000256" key="12">
    <source>
        <dbReference type="RuleBase" id="RU366029"/>
    </source>
</evidence>
<dbReference type="PANTHER" id="PTHR12640:SF0">
    <property type="entry name" value="DOLICHYL-DIPHOSPHOOLIGOSACCHARIDE--PROTEIN GLYCOSYLTRANSFERASE SUBUNIT 2"/>
    <property type="match status" value="1"/>
</dbReference>
<evidence type="ECO:0000259" key="15">
    <source>
        <dbReference type="Pfam" id="PF23861"/>
    </source>
</evidence>
<evidence type="ECO:0000256" key="10">
    <source>
        <dbReference type="ARBA" id="ARBA00023136"/>
    </source>
</evidence>
<protein>
    <recommendedName>
        <fullName evidence="5 12">Dolichyl-diphosphooligosaccharide--protein glycosyltransferase subunit 2</fullName>
    </recommendedName>
    <alternativeName>
        <fullName evidence="12">Ribophorin-2</fullName>
    </alternativeName>
</protein>
<comment type="function">
    <text evidence="1 12">Subunit of the oligosaccharyl transferase (OST) complex that catalyzes the initial transfer of a defined glycan (Glc(3)Man(9)GlcNAc(2) in eukaryotes) from the lipid carrier dolichol-pyrophosphate to an asparagine residue within an Asn-X-Ser/Thr consensus motif in nascent polypeptide chains, the first step in protein N-glycosylation. N-glycosylation occurs cotranslationally and the complex associates with the Sec61 complex at the channel-forming translocon complex that mediates protein translocation across the endoplasmic reticulum (ER). All subunits are required for a maximal enzyme activity.</text>
</comment>
<feature type="transmembrane region" description="Helical" evidence="12">
    <location>
        <begin position="605"/>
        <end position="628"/>
    </location>
</feature>
<dbReference type="InterPro" id="IPR008814">
    <property type="entry name" value="Swp1"/>
</dbReference>
<evidence type="ECO:0000256" key="6">
    <source>
        <dbReference type="ARBA" id="ARBA00022692"/>
    </source>
</evidence>
<comment type="similarity">
    <text evidence="4 12">Belongs to the SWP1 family.</text>
</comment>
<keyword evidence="7 12" id="KW-0732">Signal</keyword>
<evidence type="ECO:0000259" key="14">
    <source>
        <dbReference type="Pfam" id="PF23860"/>
    </source>
</evidence>
<evidence type="ECO:0000256" key="1">
    <source>
        <dbReference type="ARBA" id="ARBA00002791"/>
    </source>
</evidence>
<dbReference type="InterPro" id="IPR055373">
    <property type="entry name" value="Ribophorin_II_N"/>
</dbReference>
<dbReference type="Pfam" id="PF05817">
    <property type="entry name" value="Ribophorin_II"/>
    <property type="match status" value="1"/>
</dbReference>
<comment type="subunit">
    <text evidence="11">Component of the oligosaccharyltransferase (OST) complex. OST exists in two different complex forms which contain common core subunits RPN1, RPN2, OST48, OST4, DAD1 and TMEM258, either STT3A or STT3B as catalytic subunits, and form-specific accessory subunits. STT3A complex assembly occurs through the formation of 3 subcomplexes. Subcomplex 1 contains RPN1 and TMEM258, subcomplex 2 contains the STT3A-specific subunits STT3A, DC2/OSTC, and KCP2 as well as the core subunit OST4, and subcomplex 3 contains RPN2, DAD1, and OST48. The STT3A complex can form stable complexes with the Sec61 complex or with both the Sec61 and TRAP complexes. Interacts with DDI2. Interacts with TMEM35A/NACHO.</text>
</comment>
<organism evidence="17 18">
    <name type="scientific">Limulus polyphemus</name>
    <name type="common">Atlantic horseshoe crab</name>
    <dbReference type="NCBI Taxonomy" id="6850"/>
    <lineage>
        <taxon>Eukaryota</taxon>
        <taxon>Metazoa</taxon>
        <taxon>Ecdysozoa</taxon>
        <taxon>Arthropoda</taxon>
        <taxon>Chelicerata</taxon>
        <taxon>Merostomata</taxon>
        <taxon>Xiphosura</taxon>
        <taxon>Limulidae</taxon>
        <taxon>Limulus</taxon>
    </lineage>
</organism>
<evidence type="ECO:0000256" key="2">
    <source>
        <dbReference type="ARBA" id="ARBA00004477"/>
    </source>
</evidence>
<evidence type="ECO:0000259" key="16">
    <source>
        <dbReference type="Pfam" id="PF25147"/>
    </source>
</evidence>
<keyword evidence="8 12" id="KW-0256">Endoplasmic reticulum</keyword>
<sequence>MDRGTPVLLLFIFCAVGQALTPTTYLTTADKDRLRDVIIRAQPFADLATIHYAVLGSSILGVKIPNAQDVCKQIKNKADPKSLESLYYAATTSKTLGNCQLSLSGARQTLEGAIKDEASVQDLFYAVHGLKNLGHTVESAKVSKIMTTALKKDDSVLNLGYAFHVASQLQGDMNSFFERIEDVIVQADEVDGKHLQFEGGLSITATIMSGVYRLADAIKKVPTVTGEQAVKFTNYFLSRKFVQTAKGAAQLLDILKLLTVNKYHIPVAVTVASNSALSTDNPVIQVRVTNVLGDPLGPLTVTADTATRLGDSAVIMSKKAFTPVQGDNSAYSLNFMESKPLRGFYKVSVSAVPVKPDSRLVGNTGASINVKVMTKVGIEKVEVGTVDRDQATTPKATKLEQGKKLGTPLEADHHQKLVMKFILQDMNAGTTMTSHQAFVQLLNKQTKQEIVFVAEPDSSSVYKFDVDLNNKAKDFGYMSGDYELNLIVGDSVIANPVKWYMGDLKLTFPPNPNPSKPSQNPYAPKPEIHHVFREQEKRPSSTVSNTFSVLIVVPFLLLIILWLRIGINLSNFPCSLSSFGFHLGLGGIFGLFGLFWLQLDMFTTLKLLALLGTFTFLTGHGLLSHLAASKK</sequence>
<evidence type="ECO:0000313" key="18">
    <source>
        <dbReference type="RefSeq" id="XP_013776497.1"/>
    </source>
</evidence>
<feature type="transmembrane region" description="Helical" evidence="12">
    <location>
        <begin position="579"/>
        <end position="599"/>
    </location>
</feature>
<evidence type="ECO:0000256" key="8">
    <source>
        <dbReference type="ARBA" id="ARBA00022824"/>
    </source>
</evidence>
<feature type="transmembrane region" description="Helical" evidence="12">
    <location>
        <begin position="547"/>
        <end position="567"/>
    </location>
</feature>
<reference evidence="18" key="1">
    <citation type="submission" date="2025-08" db="UniProtKB">
        <authorList>
            <consortium name="RefSeq"/>
        </authorList>
    </citation>
    <scope>IDENTIFICATION</scope>
    <source>
        <tissue evidence="18">Muscle</tissue>
    </source>
</reference>
<keyword evidence="9 12" id="KW-1133">Transmembrane helix</keyword>
<name>A0ABM1B7Q7_LIMPO</name>
<keyword evidence="6 12" id="KW-0812">Transmembrane</keyword>